<dbReference type="EMBL" id="LR797088">
    <property type="protein sequence ID" value="CAB4186053.1"/>
    <property type="molecule type" value="Genomic_DNA"/>
</dbReference>
<dbReference type="EMBL" id="LR796496">
    <property type="protein sequence ID" value="CAB4148368.1"/>
    <property type="molecule type" value="Genomic_DNA"/>
</dbReference>
<evidence type="ECO:0000313" key="5">
    <source>
        <dbReference type="EMBL" id="CAB4186053.1"/>
    </source>
</evidence>
<dbReference type="EMBL" id="LR797456">
    <property type="protein sequence ID" value="CAB4217545.1"/>
    <property type="molecule type" value="Genomic_DNA"/>
</dbReference>
<proteinExistence type="predicted"/>
<evidence type="ECO:0000313" key="2">
    <source>
        <dbReference type="EMBL" id="CAB4167884.1"/>
    </source>
</evidence>
<evidence type="ECO:0000313" key="10">
    <source>
        <dbReference type="EMBL" id="CAB5231027.1"/>
    </source>
</evidence>
<evidence type="ECO:0000313" key="7">
    <source>
        <dbReference type="EMBL" id="CAB4192609.1"/>
    </source>
</evidence>
<name>A0A6J5RAT1_9CAUD</name>
<gene>
    <name evidence="4" type="ORF">UFOVP1036_61</name>
    <name evidence="5" type="ORF">UFOVP1132_6</name>
    <name evidence="6" type="ORF">UFOVP1190_83</name>
    <name evidence="7" type="ORF">UFOVP1248_45</name>
    <name evidence="8" type="ORF">UFOVP1493_42</name>
    <name evidence="10" type="ORF">UFOVP1584_12</name>
    <name evidence="9" type="ORF">UFOVP1635_53</name>
    <name evidence="1" type="ORF">UFOVP521_96</name>
    <name evidence="2" type="ORF">UFOVP856_68</name>
    <name evidence="3" type="ORF">UFOVP967_20</name>
</gene>
<evidence type="ECO:0000313" key="4">
    <source>
        <dbReference type="EMBL" id="CAB4180608.1"/>
    </source>
</evidence>
<sequence length="64" mass="7580">MISIFERFSDQFIYGPLSDEDIKTIVISHRILRLDTGWYIGVNEEIEQFKDFFIPRPVEEINAS</sequence>
<evidence type="ECO:0000313" key="3">
    <source>
        <dbReference type="EMBL" id="CAB4174006.1"/>
    </source>
</evidence>
<protein>
    <submittedName>
        <fullName evidence="6">Uncharacterized protein</fullName>
    </submittedName>
</protein>
<organism evidence="6">
    <name type="scientific">uncultured Caudovirales phage</name>
    <dbReference type="NCBI Taxonomy" id="2100421"/>
    <lineage>
        <taxon>Viruses</taxon>
        <taxon>Duplodnaviria</taxon>
        <taxon>Heunggongvirae</taxon>
        <taxon>Uroviricota</taxon>
        <taxon>Caudoviricetes</taxon>
        <taxon>Peduoviridae</taxon>
        <taxon>Maltschvirus</taxon>
        <taxon>Maltschvirus maltsch</taxon>
    </lineage>
</organism>
<dbReference type="EMBL" id="LR798432">
    <property type="protein sequence ID" value="CAB5231027.1"/>
    <property type="molecule type" value="Genomic_DNA"/>
</dbReference>
<dbReference type="EMBL" id="LR797192">
    <property type="protein sequence ID" value="CAB4192609.1"/>
    <property type="molecule type" value="Genomic_DNA"/>
</dbReference>
<reference evidence="6" key="1">
    <citation type="submission" date="2020-05" db="EMBL/GenBank/DDBJ databases">
        <authorList>
            <person name="Chiriac C."/>
            <person name="Salcher M."/>
            <person name="Ghai R."/>
            <person name="Kavagutti S V."/>
        </authorList>
    </citation>
    <scope>NUCLEOTIDE SEQUENCE</scope>
</reference>
<dbReference type="EMBL" id="LR796910">
    <property type="protein sequence ID" value="CAB4174006.1"/>
    <property type="molecule type" value="Genomic_DNA"/>
</dbReference>
<evidence type="ECO:0000313" key="9">
    <source>
        <dbReference type="EMBL" id="CAB4220025.1"/>
    </source>
</evidence>
<dbReference type="EMBL" id="LR797145">
    <property type="protein sequence ID" value="CAB4190651.1"/>
    <property type="molecule type" value="Genomic_DNA"/>
</dbReference>
<accession>A0A6J5RAT1</accession>
<dbReference type="EMBL" id="LR796811">
    <property type="protein sequence ID" value="CAB4167884.1"/>
    <property type="molecule type" value="Genomic_DNA"/>
</dbReference>
<evidence type="ECO:0000313" key="6">
    <source>
        <dbReference type="EMBL" id="CAB4190651.1"/>
    </source>
</evidence>
<evidence type="ECO:0000313" key="8">
    <source>
        <dbReference type="EMBL" id="CAB4217545.1"/>
    </source>
</evidence>
<dbReference type="EMBL" id="LR797496">
    <property type="protein sequence ID" value="CAB4220025.1"/>
    <property type="molecule type" value="Genomic_DNA"/>
</dbReference>
<evidence type="ECO:0000313" key="1">
    <source>
        <dbReference type="EMBL" id="CAB4148368.1"/>
    </source>
</evidence>
<dbReference type="EMBL" id="LR796991">
    <property type="protein sequence ID" value="CAB4180608.1"/>
    <property type="molecule type" value="Genomic_DNA"/>
</dbReference>